<accession>A0A3A4F4F2</accession>
<dbReference type="Pfam" id="PF00440">
    <property type="entry name" value="TetR_N"/>
    <property type="match status" value="1"/>
</dbReference>
<dbReference type="PANTHER" id="PTHR30055">
    <property type="entry name" value="HTH-TYPE TRANSCRIPTIONAL REGULATOR RUTR"/>
    <property type="match status" value="1"/>
</dbReference>
<protein>
    <submittedName>
        <fullName evidence="7">TetR/AcrR family transcriptional regulator</fullName>
    </submittedName>
</protein>
<dbReference type="SUPFAM" id="SSF46689">
    <property type="entry name" value="Homeodomain-like"/>
    <property type="match status" value="1"/>
</dbReference>
<keyword evidence="8" id="KW-1185">Reference proteome</keyword>
<feature type="domain" description="HTH tetR-type" evidence="6">
    <location>
        <begin position="8"/>
        <end position="68"/>
    </location>
</feature>
<dbReference type="PANTHER" id="PTHR30055:SF234">
    <property type="entry name" value="HTH-TYPE TRANSCRIPTIONAL REGULATOR BETI"/>
    <property type="match status" value="1"/>
</dbReference>
<dbReference type="OrthoDB" id="9816296at2"/>
<dbReference type="GO" id="GO:0003700">
    <property type="term" value="F:DNA-binding transcription factor activity"/>
    <property type="evidence" value="ECO:0007669"/>
    <property type="project" value="TreeGrafter"/>
</dbReference>
<evidence type="ECO:0000259" key="6">
    <source>
        <dbReference type="PROSITE" id="PS50977"/>
    </source>
</evidence>
<dbReference type="Proteomes" id="UP000266615">
    <property type="component" value="Unassembled WGS sequence"/>
</dbReference>
<evidence type="ECO:0000256" key="3">
    <source>
        <dbReference type="ARBA" id="ARBA00023125"/>
    </source>
</evidence>
<dbReference type="InterPro" id="IPR009057">
    <property type="entry name" value="Homeodomain-like_sf"/>
</dbReference>
<keyword evidence="4" id="KW-0804">Transcription</keyword>
<evidence type="ECO:0000256" key="4">
    <source>
        <dbReference type="ARBA" id="ARBA00023163"/>
    </source>
</evidence>
<name>A0A3A4F4F2_9MICC</name>
<proteinExistence type="predicted"/>
<dbReference type="InterPro" id="IPR036271">
    <property type="entry name" value="Tet_transcr_reg_TetR-rel_C_sf"/>
</dbReference>
<gene>
    <name evidence="7" type="ORF">D3250_02695</name>
</gene>
<dbReference type="InterPro" id="IPR039538">
    <property type="entry name" value="BetI_C"/>
</dbReference>
<evidence type="ECO:0000313" key="7">
    <source>
        <dbReference type="EMBL" id="RJN32748.1"/>
    </source>
</evidence>
<dbReference type="EMBL" id="QYZP01000001">
    <property type="protein sequence ID" value="RJN32748.1"/>
    <property type="molecule type" value="Genomic_DNA"/>
</dbReference>
<evidence type="ECO:0000256" key="1">
    <source>
        <dbReference type="ARBA" id="ARBA00022491"/>
    </source>
</evidence>
<evidence type="ECO:0000256" key="2">
    <source>
        <dbReference type="ARBA" id="ARBA00023015"/>
    </source>
</evidence>
<dbReference type="PROSITE" id="PS50977">
    <property type="entry name" value="HTH_TETR_2"/>
    <property type="match status" value="1"/>
</dbReference>
<keyword evidence="2" id="KW-0805">Transcription regulation</keyword>
<reference evidence="7 8" key="1">
    <citation type="submission" date="2018-09" db="EMBL/GenBank/DDBJ databases">
        <title>Nesterenkonia natronophila sp. nov., an alkaliphilic actinobacteriume isolated from a soda lake, and emended description of the genus Nesterenkonia.</title>
        <authorList>
            <person name="Menes R.J."/>
            <person name="Iriarte A."/>
        </authorList>
    </citation>
    <scope>NUCLEOTIDE SEQUENCE [LARGE SCALE GENOMIC DNA]</scope>
    <source>
        <strain evidence="7 8">M8</strain>
    </source>
</reference>
<keyword evidence="3 5" id="KW-0238">DNA-binding</keyword>
<dbReference type="Pfam" id="PF13977">
    <property type="entry name" value="TetR_C_6"/>
    <property type="match status" value="1"/>
</dbReference>
<dbReference type="Gene3D" id="1.10.357.10">
    <property type="entry name" value="Tetracycline Repressor, domain 2"/>
    <property type="match status" value="1"/>
</dbReference>
<dbReference type="InterPro" id="IPR001647">
    <property type="entry name" value="HTH_TetR"/>
</dbReference>
<sequence length="214" mass="23964">MPKRVDREQRRAQIVSTYLTIAAREGIDAATTRAVAAELGVATGALWHYFSGFDEVLHEALKQVFHRTNDRIAARLEGLSGLRALTEMLQEIIPTAPVTESEAYVVVSFWGRVPSHPDMAEIQSVIVSHWHNELHRLLTQAVRDEELTPEAPLGVISDTILALSMGAQLEYVLRTPLAQPHRQWQMVHHTLAPWMTESGHAAGRFRELIGSLPR</sequence>
<dbReference type="AlphaFoldDB" id="A0A3A4F4F2"/>
<keyword evidence="1" id="KW-0678">Repressor</keyword>
<evidence type="ECO:0000313" key="8">
    <source>
        <dbReference type="Proteomes" id="UP000266615"/>
    </source>
</evidence>
<dbReference type="RefSeq" id="WP_119901793.1">
    <property type="nucleotide sequence ID" value="NZ_QYZP01000001.1"/>
</dbReference>
<dbReference type="InterPro" id="IPR050109">
    <property type="entry name" value="HTH-type_TetR-like_transc_reg"/>
</dbReference>
<evidence type="ECO:0000256" key="5">
    <source>
        <dbReference type="PROSITE-ProRule" id="PRU00335"/>
    </source>
</evidence>
<comment type="caution">
    <text evidence="7">The sequence shown here is derived from an EMBL/GenBank/DDBJ whole genome shotgun (WGS) entry which is preliminary data.</text>
</comment>
<dbReference type="SUPFAM" id="SSF48498">
    <property type="entry name" value="Tetracyclin repressor-like, C-terminal domain"/>
    <property type="match status" value="1"/>
</dbReference>
<dbReference type="GO" id="GO:0000976">
    <property type="term" value="F:transcription cis-regulatory region binding"/>
    <property type="evidence" value="ECO:0007669"/>
    <property type="project" value="TreeGrafter"/>
</dbReference>
<feature type="DNA-binding region" description="H-T-H motif" evidence="5">
    <location>
        <begin position="31"/>
        <end position="50"/>
    </location>
</feature>
<organism evidence="7 8">
    <name type="scientific">Nesterenkonia natronophila</name>
    <dbReference type="NCBI Taxonomy" id="2174932"/>
    <lineage>
        <taxon>Bacteria</taxon>
        <taxon>Bacillati</taxon>
        <taxon>Actinomycetota</taxon>
        <taxon>Actinomycetes</taxon>
        <taxon>Micrococcales</taxon>
        <taxon>Micrococcaceae</taxon>
        <taxon>Nesterenkonia</taxon>
    </lineage>
</organism>